<proteinExistence type="predicted"/>
<protein>
    <submittedName>
        <fullName evidence="1">Uncharacterized protein</fullName>
    </submittedName>
</protein>
<name>A0A2P2ND98_RHIMU</name>
<accession>A0A2P2ND98</accession>
<sequence length="13" mass="1603">MYSVTLKRKIYSN</sequence>
<organism evidence="1">
    <name type="scientific">Rhizophora mucronata</name>
    <name type="common">Asiatic mangrove</name>
    <dbReference type="NCBI Taxonomy" id="61149"/>
    <lineage>
        <taxon>Eukaryota</taxon>
        <taxon>Viridiplantae</taxon>
        <taxon>Streptophyta</taxon>
        <taxon>Embryophyta</taxon>
        <taxon>Tracheophyta</taxon>
        <taxon>Spermatophyta</taxon>
        <taxon>Magnoliopsida</taxon>
        <taxon>eudicotyledons</taxon>
        <taxon>Gunneridae</taxon>
        <taxon>Pentapetalae</taxon>
        <taxon>rosids</taxon>
        <taxon>fabids</taxon>
        <taxon>Malpighiales</taxon>
        <taxon>Rhizophoraceae</taxon>
        <taxon>Rhizophora</taxon>
    </lineage>
</organism>
<reference evidence="1" key="1">
    <citation type="submission" date="2018-02" db="EMBL/GenBank/DDBJ databases">
        <title>Rhizophora mucronata_Transcriptome.</title>
        <authorList>
            <person name="Meera S.P."/>
            <person name="Sreeshan A."/>
            <person name="Augustine A."/>
        </authorList>
    </citation>
    <scope>NUCLEOTIDE SEQUENCE</scope>
    <source>
        <tissue evidence="1">Leaf</tissue>
    </source>
</reference>
<evidence type="ECO:0000313" key="1">
    <source>
        <dbReference type="EMBL" id="MBX40417.1"/>
    </source>
</evidence>
<dbReference type="EMBL" id="GGEC01059933">
    <property type="protein sequence ID" value="MBX40417.1"/>
    <property type="molecule type" value="Transcribed_RNA"/>
</dbReference>